<protein>
    <submittedName>
        <fullName evidence="1">Uncharacterized protein</fullName>
    </submittedName>
</protein>
<dbReference type="Proteomes" id="UP000067448">
    <property type="component" value="Unassembled WGS sequence"/>
</dbReference>
<organism evidence="1 2">
    <name type="scientific">Streptomyces scabiei</name>
    <dbReference type="NCBI Taxonomy" id="1930"/>
    <lineage>
        <taxon>Bacteria</taxon>
        <taxon>Bacillati</taxon>
        <taxon>Actinomycetota</taxon>
        <taxon>Actinomycetes</taxon>
        <taxon>Kitasatosporales</taxon>
        <taxon>Streptomycetaceae</taxon>
        <taxon>Streptomyces</taxon>
    </lineage>
</organism>
<accession>A0A124C4D5</accession>
<dbReference type="AlphaFoldDB" id="A0A124C4D5"/>
<name>A0A124C4D5_STRSC</name>
<gene>
    <name evidence="1" type="ORF">SsS58_04493</name>
</gene>
<reference evidence="1 2" key="2">
    <citation type="journal article" date="2016" name="Genome Announc.">
        <title>Draft Genome Sequences of Streptomyces scabiei S58, Streptomyces turgidiscabies T45, and Streptomyces acidiscabies a10, the Pathogens of Potato Common Scab, Isolated in Japan.</title>
        <authorList>
            <person name="Tomihama T."/>
            <person name="Nishi Y."/>
            <person name="Sakai M."/>
            <person name="Ikenaga M."/>
            <person name="Okubo T."/>
            <person name="Ikeda S."/>
        </authorList>
    </citation>
    <scope>NUCLEOTIDE SEQUENCE [LARGE SCALE GENOMIC DNA]</scope>
    <source>
        <strain evidence="1 2">S58</strain>
    </source>
</reference>
<comment type="caution">
    <text evidence="1">The sequence shown here is derived from an EMBL/GenBank/DDBJ whole genome shotgun (WGS) entry which is preliminary data.</text>
</comment>
<proteinExistence type="predicted"/>
<dbReference type="EMBL" id="BCMM01000021">
    <property type="protein sequence ID" value="GAQ64103.1"/>
    <property type="molecule type" value="Genomic_DNA"/>
</dbReference>
<evidence type="ECO:0000313" key="1">
    <source>
        <dbReference type="EMBL" id="GAQ64103.1"/>
    </source>
</evidence>
<reference evidence="2" key="1">
    <citation type="submission" date="2015-11" db="EMBL/GenBank/DDBJ databases">
        <authorList>
            <consortium name="Cross-ministerial Strategic Innovation Promotion Program (SIP) consortium"/>
            <person name="Tomihama T."/>
            <person name="Ikenaga M."/>
            <person name="Sakai M."/>
            <person name="Okubo T."/>
            <person name="Ikeda S."/>
        </authorList>
    </citation>
    <scope>NUCLEOTIDE SEQUENCE [LARGE SCALE GENOMIC DNA]</scope>
    <source>
        <strain evidence="2">S58</strain>
    </source>
</reference>
<reference evidence="2" key="3">
    <citation type="submission" date="2016-02" db="EMBL/GenBank/DDBJ databases">
        <title>Draft genome of pathogenic Streptomyces sp. in Japan.</title>
        <authorList>
            <person name="Tomihama T."/>
            <person name="Ikenaga M."/>
            <person name="Sakai M."/>
            <person name="Okubo T."/>
            <person name="Ikeda S."/>
        </authorList>
    </citation>
    <scope>NUCLEOTIDE SEQUENCE [LARGE SCALE GENOMIC DNA]</scope>
    <source>
        <strain evidence="2">S58</strain>
    </source>
</reference>
<evidence type="ECO:0000313" key="2">
    <source>
        <dbReference type="Proteomes" id="UP000067448"/>
    </source>
</evidence>
<sequence length="65" mass="6945">MPTRPRAQRPRMGKTSKAQQVWNGGLVGDDVPLFHTCTVPGCTRCAAIDRARADLRTGGHSGGAR</sequence>